<name>A0A6M6JHB4_9PSEU</name>
<reference evidence="4 5" key="1">
    <citation type="submission" date="2020-05" db="EMBL/GenBank/DDBJ databases">
        <authorList>
            <person name="Mo P."/>
        </authorList>
    </citation>
    <scope>NUCLEOTIDE SEQUENCE [LARGE SCALE GENOMIC DNA]</scope>
    <source>
        <strain evidence="4 5">Gen01</strain>
    </source>
</reference>
<accession>A0A6M6JHB4</accession>
<evidence type="ECO:0000313" key="5">
    <source>
        <dbReference type="Proteomes" id="UP000505377"/>
    </source>
</evidence>
<evidence type="ECO:0000313" key="4">
    <source>
        <dbReference type="EMBL" id="QJY46846.1"/>
    </source>
</evidence>
<dbReference type="PANTHER" id="PTHR47572">
    <property type="entry name" value="LIPOPROTEIN-RELATED"/>
    <property type="match status" value="1"/>
</dbReference>
<dbReference type="PRINTS" id="PR01790">
    <property type="entry name" value="SMP30FAMILY"/>
</dbReference>
<evidence type="ECO:0000256" key="2">
    <source>
        <dbReference type="PIRSR" id="PIRSR605511-2"/>
    </source>
</evidence>
<feature type="binding site" evidence="2">
    <location>
        <position position="199"/>
    </location>
    <ligand>
        <name>a divalent metal cation</name>
        <dbReference type="ChEBI" id="CHEBI:60240"/>
    </ligand>
</feature>
<dbReference type="KEGG" id="pbro:HOP40_14300"/>
<dbReference type="InterPro" id="IPR013658">
    <property type="entry name" value="SGL"/>
</dbReference>
<comment type="cofactor">
    <cofactor evidence="2">
        <name>Zn(2+)</name>
        <dbReference type="ChEBI" id="CHEBI:29105"/>
    </cofactor>
    <text evidence="2">Binds 1 divalent metal cation per subunit.</text>
</comment>
<dbReference type="Pfam" id="PF08450">
    <property type="entry name" value="SGL"/>
    <property type="match status" value="1"/>
</dbReference>
<keyword evidence="2" id="KW-0862">Zinc</keyword>
<feature type="domain" description="SMP-30/Gluconolactonase/LRE-like region" evidence="3">
    <location>
        <begin position="12"/>
        <end position="258"/>
    </location>
</feature>
<evidence type="ECO:0000259" key="3">
    <source>
        <dbReference type="Pfam" id="PF08450"/>
    </source>
</evidence>
<dbReference type="InterPro" id="IPR005511">
    <property type="entry name" value="SMP-30"/>
</dbReference>
<dbReference type="EMBL" id="CP053564">
    <property type="protein sequence ID" value="QJY46846.1"/>
    <property type="molecule type" value="Genomic_DNA"/>
</dbReference>
<dbReference type="Proteomes" id="UP000505377">
    <property type="component" value="Chromosome"/>
</dbReference>
<dbReference type="SUPFAM" id="SSF63829">
    <property type="entry name" value="Calcium-dependent phosphotriesterase"/>
    <property type="match status" value="1"/>
</dbReference>
<dbReference type="InterPro" id="IPR051262">
    <property type="entry name" value="SMP-30/CGR1_Lactonase"/>
</dbReference>
<feature type="active site" description="Proton donor/acceptor" evidence="1">
    <location>
        <position position="199"/>
    </location>
</feature>
<keyword evidence="2" id="KW-0479">Metal-binding</keyword>
<organism evidence="4 5">
    <name type="scientific">Pseudonocardia broussonetiae</name>
    <dbReference type="NCBI Taxonomy" id="2736640"/>
    <lineage>
        <taxon>Bacteria</taxon>
        <taxon>Bacillati</taxon>
        <taxon>Actinomycetota</taxon>
        <taxon>Actinomycetes</taxon>
        <taxon>Pseudonocardiales</taxon>
        <taxon>Pseudonocardiaceae</taxon>
        <taxon>Pseudonocardia</taxon>
    </lineage>
</organism>
<keyword evidence="5" id="KW-1185">Reference proteome</keyword>
<dbReference type="GO" id="GO:0046872">
    <property type="term" value="F:metal ion binding"/>
    <property type="evidence" value="ECO:0007669"/>
    <property type="project" value="UniProtKB-KW"/>
</dbReference>
<dbReference type="Gene3D" id="2.120.10.30">
    <property type="entry name" value="TolB, C-terminal domain"/>
    <property type="match status" value="1"/>
</dbReference>
<sequence>MSARTLAAGIGFTEGPLWTADHRLLAVSMSRGLVVEIDLDGGGVLGTVETGGGPNGLAEGPDGAVWVAQNAGAVRPSRSRRPVLPGLQRIVGDGVDDIVVAGAQAPNDLATGPDGRVWFTDPGPPGAAGGRLCAHDPGTGTTEVLLDGVAFPNGLALGPGGDLLHLARTDEGRVTRHRWTGDRLVPEGEPAVLPAGGPDGLAVDAAGRLYAAAPDADAVFVFEPDGRPVETIAFGEPTFPTNLCFAGPGLDVLVVTAAKGGRVLLLDRPGAPRGLSVPRAAVAG</sequence>
<dbReference type="RefSeq" id="WP_172158702.1">
    <property type="nucleotide sequence ID" value="NZ_CP053564.1"/>
</dbReference>
<feature type="binding site" evidence="2">
    <location>
        <position position="153"/>
    </location>
    <ligand>
        <name>a divalent metal cation</name>
        <dbReference type="ChEBI" id="CHEBI:60240"/>
    </ligand>
</feature>
<gene>
    <name evidence="4" type="ORF">HOP40_14300</name>
</gene>
<protein>
    <submittedName>
        <fullName evidence="4">SMP-30/gluconolactonase/LRE family protein</fullName>
    </submittedName>
</protein>
<proteinExistence type="predicted"/>
<dbReference type="AlphaFoldDB" id="A0A6M6JHB4"/>
<evidence type="ECO:0000256" key="1">
    <source>
        <dbReference type="PIRSR" id="PIRSR605511-1"/>
    </source>
</evidence>
<dbReference type="InterPro" id="IPR011042">
    <property type="entry name" value="6-blade_b-propeller_TolB-like"/>
</dbReference>
<dbReference type="PANTHER" id="PTHR47572:SF5">
    <property type="entry name" value="BLR2277 PROTEIN"/>
    <property type="match status" value="1"/>
</dbReference>